<feature type="compositionally biased region" description="Low complexity" evidence="1">
    <location>
        <begin position="308"/>
        <end position="319"/>
    </location>
</feature>
<feature type="domain" description="Trematode PH-like" evidence="2">
    <location>
        <begin position="11"/>
        <end position="137"/>
    </location>
</feature>
<name>A0A183A8G7_9TREM</name>
<protein>
    <submittedName>
        <fullName evidence="5">BAH domain-containing protein</fullName>
    </submittedName>
</protein>
<evidence type="ECO:0000259" key="2">
    <source>
        <dbReference type="Pfam" id="PF25356"/>
    </source>
</evidence>
<dbReference type="WBParaSite" id="ECPE_0000325501-mRNA-1">
    <property type="protein sequence ID" value="ECPE_0000325501-mRNA-1"/>
    <property type="gene ID" value="ECPE_0000325501"/>
</dbReference>
<sequence length="319" mass="36279">MTKSCGRRKFSWFEGHGELVRRIPLIDREAYDHAKAYDYLPATKSTKPIIRCKIYCLTDAIKVKKASRFGPHPPRKFYPYKDIHRFYAFADYPDILILGCADPEKDTKHYEFFRLNENHVQEVCQLIERAHRDPMYRLVEDDGGPQRYQSSQSSLTGDTDTVQDETEIQKTTEGTVSATVDTIPSEEVNPVNSVDSSLLSPDECVIETELVNHEESPPEEKSKSVLSMVPDHIRRDSLFQKLCANLDENELLAVDMKYIEPDGKLGNQISNEGAIYVFVAHHKHSDNGSHCNGTEQYDQEDSTAESGFTTTFTTVQTDS</sequence>
<feature type="compositionally biased region" description="Polar residues" evidence="1">
    <location>
        <begin position="147"/>
        <end position="160"/>
    </location>
</feature>
<accession>A0A183A8G7</accession>
<feature type="region of interest" description="Disordered" evidence="1">
    <location>
        <begin position="289"/>
        <end position="319"/>
    </location>
</feature>
<gene>
    <name evidence="3" type="ORF">ECPE_LOCUS3252</name>
</gene>
<dbReference type="Pfam" id="PF25356">
    <property type="entry name" value="PH_trem"/>
    <property type="match status" value="1"/>
</dbReference>
<reference evidence="3 4" key="2">
    <citation type="submission" date="2018-11" db="EMBL/GenBank/DDBJ databases">
        <authorList>
            <consortium name="Pathogen Informatics"/>
        </authorList>
    </citation>
    <scope>NUCLEOTIDE SEQUENCE [LARGE SCALE GENOMIC DNA]</scope>
    <source>
        <strain evidence="3 4">Egypt</strain>
    </source>
</reference>
<dbReference type="Proteomes" id="UP000272942">
    <property type="component" value="Unassembled WGS sequence"/>
</dbReference>
<dbReference type="InterPro" id="IPR057376">
    <property type="entry name" value="PH_trem"/>
</dbReference>
<evidence type="ECO:0000313" key="4">
    <source>
        <dbReference type="Proteomes" id="UP000272942"/>
    </source>
</evidence>
<feature type="region of interest" description="Disordered" evidence="1">
    <location>
        <begin position="141"/>
        <end position="174"/>
    </location>
</feature>
<reference evidence="5" key="1">
    <citation type="submission" date="2016-06" db="UniProtKB">
        <authorList>
            <consortium name="WormBaseParasite"/>
        </authorList>
    </citation>
    <scope>IDENTIFICATION</scope>
</reference>
<evidence type="ECO:0000256" key="1">
    <source>
        <dbReference type="SAM" id="MobiDB-lite"/>
    </source>
</evidence>
<dbReference type="EMBL" id="UZAN01040229">
    <property type="protein sequence ID" value="VDP68894.1"/>
    <property type="molecule type" value="Genomic_DNA"/>
</dbReference>
<keyword evidence="4" id="KW-1185">Reference proteome</keyword>
<evidence type="ECO:0000313" key="3">
    <source>
        <dbReference type="EMBL" id="VDP68894.1"/>
    </source>
</evidence>
<dbReference type="OrthoDB" id="6237549at2759"/>
<organism evidence="5">
    <name type="scientific">Echinostoma caproni</name>
    <dbReference type="NCBI Taxonomy" id="27848"/>
    <lineage>
        <taxon>Eukaryota</taxon>
        <taxon>Metazoa</taxon>
        <taxon>Spiralia</taxon>
        <taxon>Lophotrochozoa</taxon>
        <taxon>Platyhelminthes</taxon>
        <taxon>Trematoda</taxon>
        <taxon>Digenea</taxon>
        <taxon>Plagiorchiida</taxon>
        <taxon>Echinostomata</taxon>
        <taxon>Echinostomatoidea</taxon>
        <taxon>Echinostomatidae</taxon>
        <taxon>Echinostoma</taxon>
    </lineage>
</organism>
<evidence type="ECO:0000313" key="5">
    <source>
        <dbReference type="WBParaSite" id="ECPE_0000325501-mRNA-1"/>
    </source>
</evidence>
<proteinExistence type="predicted"/>
<dbReference type="AlphaFoldDB" id="A0A183A8G7"/>